<dbReference type="GO" id="GO:0019843">
    <property type="term" value="F:rRNA binding"/>
    <property type="evidence" value="ECO:0007669"/>
    <property type="project" value="InterPro"/>
</dbReference>
<proteinExistence type="inferred from homology"/>
<dbReference type="GO" id="GO:0003735">
    <property type="term" value="F:structural constituent of ribosome"/>
    <property type="evidence" value="ECO:0007669"/>
    <property type="project" value="InterPro"/>
</dbReference>
<dbReference type="AlphaFoldDB" id="A0A5B7II40"/>
<keyword evidence="5" id="KW-1185">Reference proteome</keyword>
<comment type="similarity">
    <text evidence="1">Belongs to the universal ribosomal protein uL6 family.</text>
</comment>
<dbReference type="Gene3D" id="3.90.930.12">
    <property type="entry name" value="Ribosomal protein L6, alpha-beta domain"/>
    <property type="match status" value="1"/>
</dbReference>
<evidence type="ECO:0000313" key="4">
    <source>
        <dbReference type="EMBL" id="MPC81983.1"/>
    </source>
</evidence>
<sequence>MDGRCRVGEIGSGLPCTAPTGGRGMWCRGAGGGLAGQGTTHHAELAVTAFQVVASRCTMKTIITSQSITIPKNVSVKVAKRVVIVKGPRGTLRRSFKDMKLDMKVSVSLSL</sequence>
<evidence type="ECO:0000256" key="2">
    <source>
        <dbReference type="ARBA" id="ARBA00022980"/>
    </source>
</evidence>
<name>A0A5B7II40_PORTR</name>
<dbReference type="SUPFAM" id="SSF56053">
    <property type="entry name" value="Ribosomal protein L6"/>
    <property type="match status" value="1"/>
</dbReference>
<protein>
    <submittedName>
        <fullName evidence="4">60S ribosomal protein L9</fullName>
    </submittedName>
</protein>
<dbReference type="EMBL" id="VSRR010058578">
    <property type="protein sequence ID" value="MPC81983.1"/>
    <property type="molecule type" value="Genomic_DNA"/>
</dbReference>
<dbReference type="PANTHER" id="PTHR11655">
    <property type="entry name" value="60S/50S RIBOSOMAL PROTEIN L6/L9"/>
    <property type="match status" value="1"/>
</dbReference>
<keyword evidence="2 4" id="KW-0689">Ribosomal protein</keyword>
<keyword evidence="3" id="KW-0687">Ribonucleoprotein</keyword>
<evidence type="ECO:0000313" key="5">
    <source>
        <dbReference type="Proteomes" id="UP000324222"/>
    </source>
</evidence>
<dbReference type="Proteomes" id="UP000324222">
    <property type="component" value="Unassembled WGS sequence"/>
</dbReference>
<evidence type="ECO:0000256" key="1">
    <source>
        <dbReference type="ARBA" id="ARBA00009356"/>
    </source>
</evidence>
<organism evidence="4 5">
    <name type="scientific">Portunus trituberculatus</name>
    <name type="common">Swimming crab</name>
    <name type="synonym">Neptunus trituberculatus</name>
    <dbReference type="NCBI Taxonomy" id="210409"/>
    <lineage>
        <taxon>Eukaryota</taxon>
        <taxon>Metazoa</taxon>
        <taxon>Ecdysozoa</taxon>
        <taxon>Arthropoda</taxon>
        <taxon>Crustacea</taxon>
        <taxon>Multicrustacea</taxon>
        <taxon>Malacostraca</taxon>
        <taxon>Eumalacostraca</taxon>
        <taxon>Eucarida</taxon>
        <taxon>Decapoda</taxon>
        <taxon>Pleocyemata</taxon>
        <taxon>Brachyura</taxon>
        <taxon>Eubrachyura</taxon>
        <taxon>Portunoidea</taxon>
        <taxon>Portunidae</taxon>
        <taxon>Portuninae</taxon>
        <taxon>Portunus</taxon>
    </lineage>
</organism>
<dbReference type="GO" id="GO:0022625">
    <property type="term" value="C:cytosolic large ribosomal subunit"/>
    <property type="evidence" value="ECO:0007669"/>
    <property type="project" value="TreeGrafter"/>
</dbReference>
<dbReference type="PANTHER" id="PTHR11655:SF16">
    <property type="entry name" value="60S RIBOSOMAL PROTEIN L9"/>
    <property type="match status" value="1"/>
</dbReference>
<gene>
    <name evidence="4" type="primary">RPL9</name>
    <name evidence="4" type="ORF">E2C01_076625</name>
</gene>
<dbReference type="GO" id="GO:0002181">
    <property type="term" value="P:cytoplasmic translation"/>
    <property type="evidence" value="ECO:0007669"/>
    <property type="project" value="TreeGrafter"/>
</dbReference>
<accession>A0A5B7II40</accession>
<dbReference type="InterPro" id="IPR036789">
    <property type="entry name" value="Ribosomal_uL6-like_a/b-dom_sf"/>
</dbReference>
<dbReference type="InterPro" id="IPR000702">
    <property type="entry name" value="Ribosomal_uL6-like"/>
</dbReference>
<evidence type="ECO:0000256" key="3">
    <source>
        <dbReference type="ARBA" id="ARBA00023274"/>
    </source>
</evidence>
<comment type="caution">
    <text evidence="4">The sequence shown here is derived from an EMBL/GenBank/DDBJ whole genome shotgun (WGS) entry which is preliminary data.</text>
</comment>
<reference evidence="4 5" key="1">
    <citation type="submission" date="2019-05" db="EMBL/GenBank/DDBJ databases">
        <title>Another draft genome of Portunus trituberculatus and its Hox gene families provides insights of decapod evolution.</title>
        <authorList>
            <person name="Jeong J.-H."/>
            <person name="Song I."/>
            <person name="Kim S."/>
            <person name="Choi T."/>
            <person name="Kim D."/>
            <person name="Ryu S."/>
            <person name="Kim W."/>
        </authorList>
    </citation>
    <scope>NUCLEOTIDE SEQUENCE [LARGE SCALE GENOMIC DNA]</scope>
    <source>
        <tissue evidence="4">Muscle</tissue>
    </source>
</reference>